<dbReference type="Proteomes" id="UP000036947">
    <property type="component" value="Unassembled WGS sequence"/>
</dbReference>
<comment type="caution">
    <text evidence="1">The sequence shown here is derived from an EMBL/GenBank/DDBJ whole genome shotgun (WGS) entry which is preliminary data.</text>
</comment>
<dbReference type="STRING" id="1163406.A0A0L0MXJ4"/>
<dbReference type="AlphaFoldDB" id="A0A0L0MXJ4"/>
<dbReference type="EMBL" id="LFRF01000053">
    <property type="protein sequence ID" value="KND86577.1"/>
    <property type="molecule type" value="Genomic_DNA"/>
</dbReference>
<protein>
    <submittedName>
        <fullName evidence="1">Uncharacterized protein</fullName>
    </submittedName>
</protein>
<name>A0A0L0MXJ4_TOLOC</name>
<keyword evidence="2" id="KW-1185">Reference proteome</keyword>
<reference evidence="1 2" key="1">
    <citation type="journal article" date="2015" name="BMC Genomics">
        <title>The genome of the truffle-parasite Tolypocladium ophioglossoides and the evolution of antifungal peptaibiotics.</title>
        <authorList>
            <person name="Quandt C.A."/>
            <person name="Bushley K.E."/>
            <person name="Spatafora J.W."/>
        </authorList>
    </citation>
    <scope>NUCLEOTIDE SEQUENCE [LARGE SCALE GENOMIC DNA]</scope>
    <source>
        <strain evidence="1 2">CBS 100239</strain>
    </source>
</reference>
<organism evidence="1 2">
    <name type="scientific">Tolypocladium ophioglossoides (strain CBS 100239)</name>
    <name type="common">Snaketongue truffleclub</name>
    <name type="synonym">Elaphocordyceps ophioglossoides</name>
    <dbReference type="NCBI Taxonomy" id="1163406"/>
    <lineage>
        <taxon>Eukaryota</taxon>
        <taxon>Fungi</taxon>
        <taxon>Dikarya</taxon>
        <taxon>Ascomycota</taxon>
        <taxon>Pezizomycotina</taxon>
        <taxon>Sordariomycetes</taxon>
        <taxon>Hypocreomycetidae</taxon>
        <taxon>Hypocreales</taxon>
        <taxon>Ophiocordycipitaceae</taxon>
        <taxon>Tolypocladium</taxon>
    </lineage>
</organism>
<proteinExistence type="predicted"/>
<evidence type="ECO:0000313" key="1">
    <source>
        <dbReference type="EMBL" id="KND86577.1"/>
    </source>
</evidence>
<dbReference type="OrthoDB" id="2156052at2759"/>
<gene>
    <name evidence="1" type="ORF">TOPH_08775</name>
</gene>
<sequence>EIRTPRQAVAVGPSDEAGYIKPAILYLKLSPRINRGRDTDYVLLYLSGACGSLFKVRLLSYGYTLVAKGMESLDLAYLQHENEIYDRLQPI</sequence>
<evidence type="ECO:0000313" key="2">
    <source>
        <dbReference type="Proteomes" id="UP000036947"/>
    </source>
</evidence>
<accession>A0A0L0MXJ4</accession>
<feature type="non-terminal residue" evidence="1">
    <location>
        <position position="1"/>
    </location>
</feature>